<organism evidence="1 2">
    <name type="scientific">Flavipsychrobacter stenotrophus</name>
    <dbReference type="NCBI Taxonomy" id="2077091"/>
    <lineage>
        <taxon>Bacteria</taxon>
        <taxon>Pseudomonadati</taxon>
        <taxon>Bacteroidota</taxon>
        <taxon>Chitinophagia</taxon>
        <taxon>Chitinophagales</taxon>
        <taxon>Chitinophagaceae</taxon>
        <taxon>Flavipsychrobacter</taxon>
    </lineage>
</organism>
<sequence>MCIYLKGVVDLVYNSEEHVFPQALGGRVALSIGYVSDRFNNEISKLEQEFIRDSFIGTIRQFYGPGKKGSLSNSKATKSRIYVIKRVEHNSDVLLGYIQQKLTVEIPQARINLRSGSCSFSFTPQVYGDFLLEAEKYRILCSIPEGLRIKIIKTNELDADTIIFAIQDKVEENFNAFLALNTHSNFVLNSEIIKKIGQTIPSDNPVHSNTGELSFQQKSFIDLSHLRIFAKIAFNFLALKMGRDFVMNDRFDPLRNWIVNNSTSGFANYDFEGAKPFESSDINFPKDAHLVFITKRKDVLLAKVILYNQIAALIQLTIDFNEPFEDISLICDWQNRREYGLTELVMASILGYWPN</sequence>
<reference evidence="1 2" key="1">
    <citation type="submission" date="2018-01" db="EMBL/GenBank/DDBJ databases">
        <title>A novel member of the phylum Bacteroidetes isolated from glacier ice.</title>
        <authorList>
            <person name="Liu Q."/>
            <person name="Xin Y.-H."/>
        </authorList>
    </citation>
    <scope>NUCLEOTIDE SEQUENCE [LARGE SCALE GENOMIC DNA]</scope>
    <source>
        <strain evidence="1 2">RB1R16</strain>
    </source>
</reference>
<accession>A0A2S7SSH7</accession>
<proteinExistence type="predicted"/>
<comment type="caution">
    <text evidence="1">The sequence shown here is derived from an EMBL/GenBank/DDBJ whole genome shotgun (WGS) entry which is preliminary data.</text>
</comment>
<dbReference type="EMBL" id="PPSL01000005">
    <property type="protein sequence ID" value="PQJ09591.1"/>
    <property type="molecule type" value="Genomic_DNA"/>
</dbReference>
<evidence type="ECO:0000313" key="1">
    <source>
        <dbReference type="EMBL" id="PQJ09591.1"/>
    </source>
</evidence>
<dbReference type="AlphaFoldDB" id="A0A2S7SSH7"/>
<protein>
    <submittedName>
        <fullName evidence="1">Uncharacterized protein</fullName>
    </submittedName>
</protein>
<dbReference type="RefSeq" id="WP_105040362.1">
    <property type="nucleotide sequence ID" value="NZ_PPSL01000005.1"/>
</dbReference>
<dbReference type="OrthoDB" id="668382at2"/>
<gene>
    <name evidence="1" type="ORF">CJD36_016765</name>
</gene>
<name>A0A2S7SSH7_9BACT</name>
<evidence type="ECO:0000313" key="2">
    <source>
        <dbReference type="Proteomes" id="UP000239872"/>
    </source>
</evidence>
<keyword evidence="2" id="KW-1185">Reference proteome</keyword>
<dbReference type="Proteomes" id="UP000239872">
    <property type="component" value="Unassembled WGS sequence"/>
</dbReference>